<sequence length="175" mass="20321">MLYFRGAVRKNFYTARKNFLFFYTVRFYIALWLFGSVLRFLGSSLLSLRFGRASLCECAPKSRKRRRSEKPKKERKAEEGAKSRRRSATEALASLWLFAPRTKAKRQRRSEGVRSFFFRFDGVEAPRIRFGSSALPNRSASAPKERETPSKRGAPRTEAKKRRGKAEPKRKCSLI</sequence>
<proteinExistence type="predicted"/>
<feature type="compositionally biased region" description="Basic and acidic residues" evidence="1">
    <location>
        <begin position="143"/>
        <end position="158"/>
    </location>
</feature>
<keyword evidence="2" id="KW-1133">Transmembrane helix</keyword>
<feature type="compositionally biased region" description="Basic residues" evidence="1">
    <location>
        <begin position="61"/>
        <end position="70"/>
    </location>
</feature>
<keyword evidence="3" id="KW-0150">Chloroplast</keyword>
<evidence type="ECO:0008006" key="4">
    <source>
        <dbReference type="Google" id="ProtNLM"/>
    </source>
</evidence>
<keyword evidence="2" id="KW-0812">Transmembrane</keyword>
<dbReference type="GeneID" id="36951434"/>
<feature type="region of interest" description="Disordered" evidence="1">
    <location>
        <begin position="61"/>
        <end position="88"/>
    </location>
</feature>
<dbReference type="AlphaFoldDB" id="A0A2U8GHI4"/>
<dbReference type="GeneID" id="36951495"/>
<feature type="compositionally biased region" description="Basic and acidic residues" evidence="1">
    <location>
        <begin position="71"/>
        <end position="82"/>
    </location>
</feature>
<accession>A0A2U8GHI4</accession>
<geneLocation type="chloroplast" evidence="3"/>
<keyword evidence="3" id="KW-0934">Plastid</keyword>
<evidence type="ECO:0000256" key="2">
    <source>
        <dbReference type="SAM" id="Phobius"/>
    </source>
</evidence>
<dbReference type="EMBL" id="MF276976">
    <property type="protein sequence ID" value="AWI68048.1"/>
    <property type="molecule type" value="Genomic_DNA"/>
</dbReference>
<organism evidence="3">
    <name type="scientific">Lacunastrum gracillimum</name>
    <dbReference type="NCBI Taxonomy" id="427913"/>
    <lineage>
        <taxon>Eukaryota</taxon>
        <taxon>Viridiplantae</taxon>
        <taxon>Chlorophyta</taxon>
        <taxon>core chlorophytes</taxon>
        <taxon>Chlorophyceae</taxon>
        <taxon>CS clade</taxon>
        <taxon>Sphaeropleales</taxon>
        <taxon>Hydrodictyaceae</taxon>
        <taxon>Lacunastrum</taxon>
    </lineage>
</organism>
<evidence type="ECO:0000313" key="3">
    <source>
        <dbReference type="EMBL" id="AWI68048.1"/>
    </source>
</evidence>
<feature type="compositionally biased region" description="Basic and acidic residues" evidence="1">
    <location>
        <begin position="165"/>
        <end position="175"/>
    </location>
</feature>
<protein>
    <recommendedName>
        <fullName evidence="4">Transmembrane protein</fullName>
    </recommendedName>
</protein>
<keyword evidence="2" id="KW-0472">Membrane</keyword>
<dbReference type="EMBL" id="MF276976">
    <property type="protein sequence ID" value="AWI68047.1"/>
    <property type="molecule type" value="Genomic_DNA"/>
</dbReference>
<dbReference type="RefSeq" id="YP_009491881.1">
    <property type="nucleotide sequence ID" value="NC_037918.1"/>
</dbReference>
<name>A0A2U8GHI4_9CHLO</name>
<reference evidence="3" key="1">
    <citation type="journal article" date="2018" name="Am. J. Bot.">
        <title>Organellar phylogenomics inform systematics in the green algal family Hydrodictyaceae (Chlorophyceae) and provide clues to the complex evolutionary history of plastid genomes in the green algal tree of life.</title>
        <authorList>
            <person name="McManus H.A."/>
            <person name="Fucikova K."/>
            <person name="Lewis P.O."/>
            <person name="Lewis L.A."/>
            <person name="Karol K.G."/>
        </authorList>
    </citation>
    <scope>NUCLEOTIDE SEQUENCE</scope>
</reference>
<evidence type="ECO:0000256" key="1">
    <source>
        <dbReference type="SAM" id="MobiDB-lite"/>
    </source>
</evidence>
<feature type="transmembrane region" description="Helical" evidence="2">
    <location>
        <begin position="20"/>
        <end position="42"/>
    </location>
</feature>
<feature type="region of interest" description="Disordered" evidence="1">
    <location>
        <begin position="131"/>
        <end position="175"/>
    </location>
</feature>
<dbReference type="RefSeq" id="YP_009491923.1">
    <property type="nucleotide sequence ID" value="NC_037918.1"/>
</dbReference>